<feature type="compositionally biased region" description="Low complexity" evidence="1">
    <location>
        <begin position="362"/>
        <end position="381"/>
    </location>
</feature>
<dbReference type="AlphaFoldDB" id="A0A6V7PHZ4"/>
<feature type="compositionally biased region" description="Basic and acidic residues" evidence="1">
    <location>
        <begin position="457"/>
        <end position="467"/>
    </location>
</feature>
<dbReference type="PANTHER" id="PTHR46168:SF9">
    <property type="entry name" value="ARMADILLO REPEAT ONLY 2"/>
    <property type="match status" value="1"/>
</dbReference>
<dbReference type="SMART" id="SM00185">
    <property type="entry name" value="ARM"/>
    <property type="match status" value="5"/>
</dbReference>
<sequence>MGEEEEEKKKKKNKRGGKGRGKGGKGGKGKGGRSEDDGGWGVKQILAKPIQLADQVTKLADDAHSFRQECLELKAKAERLAGLLRQAARADLYERPARRIMDDTEQVLDKAVALVSKCRAHGLVKRVFTIIPAAAFKKMSTHLDNSLGDVSWLLRVSTTNNNSSSSNGDDDDDVHLGLPPIAQNEPILFLIWEQIATLHTGSLDARADAAASLVSLARDNERYGKLIIEEDGVGPLLRLVKEGRVEGQDSAALAVGLLARDADSVEQMVLAGVCSAFAKVLKEGAMNVQATVAWAVSELAASHPKCQDVFAQHNVVRLLVAHLAFETVQEHSKYAIPSKVSLHSVVMDNKNNTTTTAATATSATSANNNNNNNSHSSNAAAGGLDDPDQQSQVKHPLGGSQGPAGKNQMHSVVQSTMAKSGKVNSVGRNANGNGAAKQQQQQQQQHHVSLSGSSIKGGREFEDPETKAHLKAMAAKALWQLAKGNPGVCKSITESRALLCFAVLLEKGPDEVQYNSAMALMEICRVAEQDADLRRSAFKPTSPAARAVVDQLLRVVEKAEHDDELLVPCVVALGCLSRTFRATETRIIGPLVRLLDERDGIVSKEAAAALTKFACTDNYLHLDHSKAIIAAGGAKHLVQLVYFGEQVVQIAALTLLSYIALHVPDSEALAQAEVLAVLEWASKQGNMMQDPTVENLLPEAKIRLELYQSRSSRGYN</sequence>
<protein>
    <recommendedName>
        <fullName evidence="2">DUF7792 domain-containing protein</fullName>
    </recommendedName>
</protein>
<name>A0A6V7PHZ4_ANACO</name>
<dbReference type="Gene3D" id="1.20.930.20">
    <property type="entry name" value="Adaptor protein Cbl, N-terminal domain"/>
    <property type="match status" value="1"/>
</dbReference>
<evidence type="ECO:0000313" key="3">
    <source>
        <dbReference type="EMBL" id="CAD1830471.1"/>
    </source>
</evidence>
<feature type="compositionally biased region" description="Basic residues" evidence="1">
    <location>
        <begin position="9"/>
        <end position="31"/>
    </location>
</feature>
<proteinExistence type="predicted"/>
<dbReference type="Gene3D" id="1.25.10.10">
    <property type="entry name" value="Leucine-rich Repeat Variant"/>
    <property type="match status" value="2"/>
</dbReference>
<evidence type="ECO:0000259" key="2">
    <source>
        <dbReference type="Pfam" id="PF25055"/>
    </source>
</evidence>
<dbReference type="InterPro" id="IPR056694">
    <property type="entry name" value="DUF7792"/>
</dbReference>
<organism evidence="3">
    <name type="scientific">Ananas comosus var. bracteatus</name>
    <name type="common">red pineapple</name>
    <dbReference type="NCBI Taxonomy" id="296719"/>
    <lineage>
        <taxon>Eukaryota</taxon>
        <taxon>Viridiplantae</taxon>
        <taxon>Streptophyta</taxon>
        <taxon>Embryophyta</taxon>
        <taxon>Tracheophyta</taxon>
        <taxon>Spermatophyta</taxon>
        <taxon>Magnoliopsida</taxon>
        <taxon>Liliopsida</taxon>
        <taxon>Poales</taxon>
        <taxon>Bromeliaceae</taxon>
        <taxon>Bromelioideae</taxon>
        <taxon>Ananas</taxon>
    </lineage>
</organism>
<feature type="compositionally biased region" description="Polar residues" evidence="1">
    <location>
        <begin position="408"/>
        <end position="432"/>
    </location>
</feature>
<dbReference type="PANTHER" id="PTHR46168">
    <property type="entry name" value="ARMADILLO REPEAT ONLY 4"/>
    <property type="match status" value="1"/>
</dbReference>
<gene>
    <name evidence="3" type="ORF">CB5_LOCUS13682</name>
</gene>
<feature type="domain" description="DUF7792" evidence="2">
    <location>
        <begin position="43"/>
        <end position="157"/>
    </location>
</feature>
<reference evidence="3" key="1">
    <citation type="submission" date="2020-07" db="EMBL/GenBank/DDBJ databases">
        <authorList>
            <person name="Lin J."/>
        </authorList>
    </citation>
    <scope>NUCLEOTIDE SEQUENCE</scope>
</reference>
<evidence type="ECO:0000256" key="1">
    <source>
        <dbReference type="SAM" id="MobiDB-lite"/>
    </source>
</evidence>
<dbReference type="FunFam" id="1.25.10.10:FF:000543">
    <property type="entry name" value="Armadillo repeat only 2"/>
    <property type="match status" value="1"/>
</dbReference>
<dbReference type="InterPro" id="IPR016024">
    <property type="entry name" value="ARM-type_fold"/>
</dbReference>
<dbReference type="GO" id="GO:0007166">
    <property type="term" value="P:cell surface receptor signaling pathway"/>
    <property type="evidence" value="ECO:0007669"/>
    <property type="project" value="InterPro"/>
</dbReference>
<feature type="region of interest" description="Disordered" evidence="1">
    <location>
        <begin position="362"/>
        <end position="467"/>
    </location>
</feature>
<accession>A0A6V7PHZ4</accession>
<dbReference type="EMBL" id="LR862148">
    <property type="protein sequence ID" value="CAD1830471.1"/>
    <property type="molecule type" value="Genomic_DNA"/>
</dbReference>
<dbReference type="InterPro" id="IPR000225">
    <property type="entry name" value="Armadillo"/>
</dbReference>
<dbReference type="InterPro" id="IPR036537">
    <property type="entry name" value="Adaptor_Cbl_N_dom_sf"/>
</dbReference>
<feature type="region of interest" description="Disordered" evidence="1">
    <location>
        <begin position="1"/>
        <end position="40"/>
    </location>
</feature>
<dbReference type="Pfam" id="PF25055">
    <property type="entry name" value="DUF7792"/>
    <property type="match status" value="1"/>
</dbReference>
<dbReference type="InterPro" id="IPR011989">
    <property type="entry name" value="ARM-like"/>
</dbReference>
<dbReference type="SUPFAM" id="SSF48371">
    <property type="entry name" value="ARM repeat"/>
    <property type="match status" value="1"/>
</dbReference>